<gene>
    <name evidence="3" type="ORF">FXN63_07145</name>
</gene>
<dbReference type="Proteomes" id="UP000325161">
    <property type="component" value="Chromosome"/>
</dbReference>
<accession>A0A5C0AYK3</accession>
<keyword evidence="1" id="KW-0472">Membrane</keyword>
<organism evidence="3 4">
    <name type="scientific">Pigmentiphaga aceris</name>
    <dbReference type="NCBI Taxonomy" id="1940612"/>
    <lineage>
        <taxon>Bacteria</taxon>
        <taxon>Pseudomonadati</taxon>
        <taxon>Pseudomonadota</taxon>
        <taxon>Betaproteobacteria</taxon>
        <taxon>Burkholderiales</taxon>
        <taxon>Alcaligenaceae</taxon>
        <taxon>Pigmentiphaga</taxon>
    </lineage>
</organism>
<dbReference type="EMBL" id="CP043046">
    <property type="protein sequence ID" value="QEI05641.1"/>
    <property type="molecule type" value="Genomic_DNA"/>
</dbReference>
<proteinExistence type="predicted"/>
<protein>
    <submittedName>
        <fullName evidence="3">Pilus assembly protein</fullName>
    </submittedName>
</protein>
<keyword evidence="1" id="KW-0812">Transmembrane</keyword>
<evidence type="ECO:0000256" key="1">
    <source>
        <dbReference type="SAM" id="Phobius"/>
    </source>
</evidence>
<evidence type="ECO:0000313" key="4">
    <source>
        <dbReference type="Proteomes" id="UP000325161"/>
    </source>
</evidence>
<sequence length="221" mass="23484">MACRLVGEAGRRGCIVQRYVKVQRAVPLEPVRVWTRGGSASRARQRGAYAVEFAAVFLAFFLTFYSLLSWGLIVTARQSLQLAAEEAARGSLRYQAAGTDVLAQIRARLAEACTLADAASGWVSSLSGKNTSCKAVVSGTGLCGATTCCLSFDRNVSSGSGSGNGCQSPTSGWMVTVRINYDNYRSFPLIPVFPGFSAMLPAQLVAQATVWIPPTSLDRGV</sequence>
<dbReference type="OrthoDB" id="8689541at2"/>
<dbReference type="KEGG" id="pacr:FXN63_07145"/>
<reference evidence="3 4" key="1">
    <citation type="submission" date="2019-08" db="EMBL/GenBank/DDBJ databases">
        <title>Amphibian skin-associated Pigmentiphaga: genome sequence and occurrence across geography and hosts.</title>
        <authorList>
            <person name="Bletz M.C."/>
            <person name="Bunk B."/>
            <person name="Sproeer C."/>
            <person name="Biwer P."/>
            <person name="Reiter S."/>
            <person name="Rabemananjara F.C.E."/>
            <person name="Schulz S."/>
            <person name="Overmann J."/>
            <person name="Vences M."/>
        </authorList>
    </citation>
    <scope>NUCLEOTIDE SEQUENCE [LARGE SCALE GENOMIC DNA]</scope>
    <source>
        <strain evidence="3 4">Mada1488</strain>
    </source>
</reference>
<name>A0A5C0AYK3_9BURK</name>
<dbReference type="AlphaFoldDB" id="A0A5C0AYK3"/>
<evidence type="ECO:0000313" key="3">
    <source>
        <dbReference type="EMBL" id="QEI05641.1"/>
    </source>
</evidence>
<feature type="domain" description="TadE-like" evidence="2">
    <location>
        <begin position="47"/>
        <end position="89"/>
    </location>
</feature>
<dbReference type="Pfam" id="PF07811">
    <property type="entry name" value="TadE"/>
    <property type="match status" value="1"/>
</dbReference>
<keyword evidence="1" id="KW-1133">Transmembrane helix</keyword>
<feature type="transmembrane region" description="Helical" evidence="1">
    <location>
        <begin position="49"/>
        <end position="73"/>
    </location>
</feature>
<evidence type="ECO:0000259" key="2">
    <source>
        <dbReference type="Pfam" id="PF07811"/>
    </source>
</evidence>
<dbReference type="InterPro" id="IPR012495">
    <property type="entry name" value="TadE-like_dom"/>
</dbReference>
<keyword evidence="4" id="KW-1185">Reference proteome</keyword>